<evidence type="ECO:0000256" key="4">
    <source>
        <dbReference type="ARBA" id="ARBA00022801"/>
    </source>
</evidence>
<keyword evidence="4" id="KW-0378">Hydrolase</keyword>
<protein>
    <submittedName>
        <fullName evidence="9">Unnamed protein product</fullName>
    </submittedName>
</protein>
<dbReference type="PROSITE" id="PS50158">
    <property type="entry name" value="ZF_CCHC"/>
    <property type="match status" value="1"/>
</dbReference>
<dbReference type="InterPro" id="IPR012337">
    <property type="entry name" value="RNaseH-like_sf"/>
</dbReference>
<dbReference type="InterPro" id="IPR001584">
    <property type="entry name" value="Integrase_cat-core"/>
</dbReference>
<dbReference type="GO" id="GO:0006508">
    <property type="term" value="P:proteolysis"/>
    <property type="evidence" value="ECO:0007669"/>
    <property type="project" value="UniProtKB-KW"/>
</dbReference>
<evidence type="ECO:0000256" key="6">
    <source>
        <dbReference type="SAM" id="MobiDB-lite"/>
    </source>
</evidence>
<dbReference type="GO" id="GO:0015074">
    <property type="term" value="P:DNA integration"/>
    <property type="evidence" value="ECO:0007669"/>
    <property type="project" value="InterPro"/>
</dbReference>
<keyword evidence="2" id="KW-0479">Metal-binding</keyword>
<evidence type="ECO:0000259" key="8">
    <source>
        <dbReference type="PROSITE" id="PS50994"/>
    </source>
</evidence>
<dbReference type="InterPro" id="IPR039537">
    <property type="entry name" value="Retrotran_Ty1/copia-like"/>
</dbReference>
<evidence type="ECO:0000256" key="2">
    <source>
        <dbReference type="ARBA" id="ARBA00022723"/>
    </source>
</evidence>
<dbReference type="GO" id="GO:0003676">
    <property type="term" value="F:nucleic acid binding"/>
    <property type="evidence" value="ECO:0007669"/>
    <property type="project" value="InterPro"/>
</dbReference>
<comment type="caution">
    <text evidence="9">The sequence shown here is derived from an EMBL/GenBank/DDBJ whole genome shotgun (WGS) entry which is preliminary data.</text>
</comment>
<keyword evidence="10" id="KW-1185">Reference proteome</keyword>
<keyword evidence="5" id="KW-0862">Zinc</keyword>
<gene>
    <name evidence="9" type="ORF">Plil01_001684400</name>
</gene>
<dbReference type="PANTHER" id="PTHR42648:SF28">
    <property type="entry name" value="TRANSPOSON-ENCODED PROTEIN WITH RIBONUCLEASE H-LIKE AND RETROVIRUS ZINC FINGER-LIKE DOMAINS"/>
    <property type="match status" value="1"/>
</dbReference>
<dbReference type="Pfam" id="PF07727">
    <property type="entry name" value="RVT_2"/>
    <property type="match status" value="1"/>
</dbReference>
<dbReference type="SUPFAM" id="SSF56672">
    <property type="entry name" value="DNA/RNA polymerases"/>
    <property type="match status" value="1"/>
</dbReference>
<dbReference type="OrthoDB" id="124542at2759"/>
<dbReference type="EMBL" id="BSXW01002647">
    <property type="protein sequence ID" value="GMF43261.1"/>
    <property type="molecule type" value="Genomic_DNA"/>
</dbReference>
<evidence type="ECO:0000256" key="3">
    <source>
        <dbReference type="ARBA" id="ARBA00022750"/>
    </source>
</evidence>
<accession>A0A9W7CV78</accession>
<dbReference type="SUPFAM" id="SSF53098">
    <property type="entry name" value="Ribonuclease H-like"/>
    <property type="match status" value="1"/>
</dbReference>
<dbReference type="InterPro" id="IPR025724">
    <property type="entry name" value="GAG-pre-integrase_dom"/>
</dbReference>
<dbReference type="InterPro" id="IPR043502">
    <property type="entry name" value="DNA/RNA_pol_sf"/>
</dbReference>
<dbReference type="PROSITE" id="PS50994">
    <property type="entry name" value="INTEGRASE"/>
    <property type="match status" value="1"/>
</dbReference>
<dbReference type="PANTHER" id="PTHR42648">
    <property type="entry name" value="TRANSPOSASE, PUTATIVE-RELATED"/>
    <property type="match status" value="1"/>
</dbReference>
<sequence>MLLHMDADYHHVVDDCEEAWVAWTRLRSLYGGSQKAGRIYLKRQLFSMEMAEGGNVLHHCNEVLNISAKLSSIGAKMEDEDVAICLLRSLPKSFENVVLNLEMSNAELRTQDVIKVLTNEHIKRQGEKTAQVKVEDAARAFNAERESRHCTYCGKSGHVVDKCWTKQKDDNRGARRGRPGRGANNVQWRDDSDDDYIAFAVSMECGVSRTNKFQGSWAIDSGATHHICNDKSKFVEIKVCDEGELTVANGNTAKIMGVGTVMQRVTLPSGKERDIRIQGALYVPSMNKNLLSVPQINRSGQFKVVFDGAEMHIALKKSKKIVASADLIDGLYWLRVPSFAANSVAKASVNAVDLHARMGHAPNDVLRKMVSNGMVTGAKMPTSSKNSSQCRGCQQGKMVQKPFPSNPNKPKYKPFEFLHFDICGAMEEESLGGSRYLLLITDEASGCMSGFCLRARSESEHCLRRFITKVEKQFDARVKFVRHDGAKEFKTTSLLTYYEDHGIEVQPTVRYAHQTNATAERANRTIVTIGRSMLHYAGLDKTFWAEAAMTAIYIKNRLPSPKSPDKTPFEIVYKSKPNVKHMRIFGCKAYVLTPKEKRLKWDPKAREGIFLGYEERSKAYRVYDIEAGQVVISRDVTFDESSFDGSKGIDDEDVDGVTDYFDDMQVSDDSGTRVFTQAGKRKSRAEHEDRDNVRRPRRTAGLEEASAPGHSDEETHRESSSPQEEKAEDNDEDSSTSPMFWRASANAVEASDSAEPKTFPEAVNGPDQVHWRKAIRAELKSMRLRGVFRAAKLPNNQRAVGTKWVFKIKRNADGSIEKYKARLVAKGFVQKYGIDYTETFSPVVKYVTLRMIIAIAKYFGWPIDQLDVVTAFLYGLMKEKVFCSVPEGVELDDGFDCVELLKAIYGLKQASRVWNETFDEYVRSIGFRVSSYDPCLYIKVVDGECVLLLVYVDDVLVTGSSADLIAEVKRQLKSRFEMTDSGKCSFILGIEVVDNADGSVTLSQARYINDILERFGMQDCKPAASPVDISMKLVSSDSTTKLDAPFREAVGALMHLMTSTRPDIAFAVGYVSRFMENPQAEHWIAVKRIFRYLQGTKSHGIRFSPGKDIDFQGYSDADWAGDLSDRKSTSGYLFQVAGGPISWGSKKQSSVSLSTSEAEYIALSLAIQEGKWVHKLLCEILVAAGGVTPELKIFEDNQSCIKMTKNPVNHGRAKHIDIKYHHIRDEVKRGEVLVEYCETATMLADIMTKGLAGPRHKELTTALGIHACSH</sequence>
<evidence type="ECO:0000313" key="9">
    <source>
        <dbReference type="EMBL" id="GMF43261.1"/>
    </source>
</evidence>
<evidence type="ECO:0000256" key="1">
    <source>
        <dbReference type="ARBA" id="ARBA00022670"/>
    </source>
</evidence>
<dbReference type="GO" id="GO:0004190">
    <property type="term" value="F:aspartic-type endopeptidase activity"/>
    <property type="evidence" value="ECO:0007669"/>
    <property type="project" value="UniProtKB-KW"/>
</dbReference>
<dbReference type="InterPro" id="IPR001878">
    <property type="entry name" value="Znf_CCHC"/>
</dbReference>
<evidence type="ECO:0000256" key="5">
    <source>
        <dbReference type="PROSITE-ProRule" id="PRU00047"/>
    </source>
</evidence>
<feature type="domain" description="CCHC-type" evidence="7">
    <location>
        <begin position="150"/>
        <end position="163"/>
    </location>
</feature>
<dbReference type="Pfam" id="PF13976">
    <property type="entry name" value="gag_pre-integrs"/>
    <property type="match status" value="1"/>
</dbReference>
<dbReference type="Gene3D" id="3.30.420.10">
    <property type="entry name" value="Ribonuclease H-like superfamily/Ribonuclease H"/>
    <property type="match status" value="1"/>
</dbReference>
<dbReference type="InterPro" id="IPR057670">
    <property type="entry name" value="SH3_retrovirus"/>
</dbReference>
<keyword evidence="1" id="KW-0645">Protease</keyword>
<proteinExistence type="predicted"/>
<dbReference type="Pfam" id="PF25597">
    <property type="entry name" value="SH3_retrovirus"/>
    <property type="match status" value="1"/>
</dbReference>
<dbReference type="InterPro" id="IPR054722">
    <property type="entry name" value="PolX-like_BBD"/>
</dbReference>
<dbReference type="InterPro" id="IPR036397">
    <property type="entry name" value="RNaseH_sf"/>
</dbReference>
<reference evidence="9" key="1">
    <citation type="submission" date="2023-04" db="EMBL/GenBank/DDBJ databases">
        <title>Phytophthora lilii NBRC 32176.</title>
        <authorList>
            <person name="Ichikawa N."/>
            <person name="Sato H."/>
            <person name="Tonouchi N."/>
        </authorList>
    </citation>
    <scope>NUCLEOTIDE SEQUENCE</scope>
    <source>
        <strain evidence="9">NBRC 32176</strain>
    </source>
</reference>
<feature type="compositionally biased region" description="Basic and acidic residues" evidence="6">
    <location>
        <begin position="710"/>
        <end position="725"/>
    </location>
</feature>
<feature type="domain" description="Integrase catalytic" evidence="8">
    <location>
        <begin position="410"/>
        <end position="576"/>
    </location>
</feature>
<evidence type="ECO:0000313" key="10">
    <source>
        <dbReference type="Proteomes" id="UP001165083"/>
    </source>
</evidence>
<feature type="compositionally biased region" description="Basic and acidic residues" evidence="6">
    <location>
        <begin position="685"/>
        <end position="694"/>
    </location>
</feature>
<keyword evidence="3" id="KW-0064">Aspartyl protease</keyword>
<evidence type="ECO:0000259" key="7">
    <source>
        <dbReference type="PROSITE" id="PS50158"/>
    </source>
</evidence>
<dbReference type="Pfam" id="PF14223">
    <property type="entry name" value="Retrotran_gag_2"/>
    <property type="match status" value="1"/>
</dbReference>
<name>A0A9W7CV78_9STRA</name>
<organism evidence="9 10">
    <name type="scientific">Phytophthora lilii</name>
    <dbReference type="NCBI Taxonomy" id="2077276"/>
    <lineage>
        <taxon>Eukaryota</taxon>
        <taxon>Sar</taxon>
        <taxon>Stramenopiles</taxon>
        <taxon>Oomycota</taxon>
        <taxon>Peronosporomycetes</taxon>
        <taxon>Peronosporales</taxon>
        <taxon>Peronosporaceae</taxon>
        <taxon>Phytophthora</taxon>
    </lineage>
</organism>
<dbReference type="Proteomes" id="UP001165083">
    <property type="component" value="Unassembled WGS sequence"/>
</dbReference>
<dbReference type="Pfam" id="PF22936">
    <property type="entry name" value="Pol_BBD"/>
    <property type="match status" value="1"/>
</dbReference>
<dbReference type="GO" id="GO:0008270">
    <property type="term" value="F:zinc ion binding"/>
    <property type="evidence" value="ECO:0007669"/>
    <property type="project" value="UniProtKB-KW"/>
</dbReference>
<dbReference type="CDD" id="cd09272">
    <property type="entry name" value="RNase_HI_RT_Ty1"/>
    <property type="match status" value="1"/>
</dbReference>
<dbReference type="AlphaFoldDB" id="A0A9W7CV78"/>
<feature type="region of interest" description="Disordered" evidence="6">
    <location>
        <begin position="663"/>
        <end position="738"/>
    </location>
</feature>
<dbReference type="InterPro" id="IPR013103">
    <property type="entry name" value="RVT_2"/>
</dbReference>
<keyword evidence="5" id="KW-0863">Zinc-finger</keyword>